<dbReference type="KEGG" id="bhc:JFL75_01630"/>
<dbReference type="InterPro" id="IPR013154">
    <property type="entry name" value="ADH-like_N"/>
</dbReference>
<dbReference type="PANTHER" id="PTHR43401">
    <property type="entry name" value="L-THREONINE 3-DEHYDROGENASE"/>
    <property type="match status" value="1"/>
</dbReference>
<dbReference type="InterPro" id="IPR011032">
    <property type="entry name" value="GroES-like_sf"/>
</dbReference>
<organism evidence="4 5">
    <name type="scientific">Breznakiella homolactica</name>
    <dbReference type="NCBI Taxonomy" id="2798577"/>
    <lineage>
        <taxon>Bacteria</taxon>
        <taxon>Pseudomonadati</taxon>
        <taxon>Spirochaetota</taxon>
        <taxon>Spirochaetia</taxon>
        <taxon>Spirochaetales</taxon>
        <taxon>Breznakiellaceae</taxon>
        <taxon>Breznakiella</taxon>
    </lineage>
</organism>
<protein>
    <submittedName>
        <fullName evidence="4">Alcohol dehydrogenase catalytic domain-containing protein</fullName>
    </submittedName>
</protein>
<dbReference type="AlphaFoldDB" id="A0A7T7XNM4"/>
<evidence type="ECO:0000313" key="5">
    <source>
        <dbReference type="Proteomes" id="UP000595917"/>
    </source>
</evidence>
<dbReference type="Pfam" id="PF08240">
    <property type="entry name" value="ADH_N"/>
    <property type="match status" value="1"/>
</dbReference>
<keyword evidence="1" id="KW-0560">Oxidoreductase</keyword>
<evidence type="ECO:0000259" key="2">
    <source>
        <dbReference type="Pfam" id="PF00107"/>
    </source>
</evidence>
<reference evidence="4" key="1">
    <citation type="submission" date="2021-01" db="EMBL/GenBank/DDBJ databases">
        <title>Description of Breznakiella homolactica.</title>
        <authorList>
            <person name="Song Y."/>
            <person name="Brune A."/>
        </authorList>
    </citation>
    <scope>NUCLEOTIDE SEQUENCE</scope>
    <source>
        <strain evidence="4">RmG30</strain>
    </source>
</reference>
<dbReference type="Proteomes" id="UP000595917">
    <property type="component" value="Chromosome"/>
</dbReference>
<dbReference type="Gene3D" id="3.90.180.10">
    <property type="entry name" value="Medium-chain alcohol dehydrogenases, catalytic domain"/>
    <property type="match status" value="1"/>
</dbReference>
<dbReference type="PANTHER" id="PTHR43401:SF2">
    <property type="entry name" value="L-THREONINE 3-DEHYDROGENASE"/>
    <property type="match status" value="1"/>
</dbReference>
<evidence type="ECO:0000259" key="3">
    <source>
        <dbReference type="Pfam" id="PF08240"/>
    </source>
</evidence>
<dbReference type="InterPro" id="IPR013149">
    <property type="entry name" value="ADH-like_C"/>
</dbReference>
<dbReference type="SUPFAM" id="SSF50129">
    <property type="entry name" value="GroES-like"/>
    <property type="match status" value="1"/>
</dbReference>
<dbReference type="GO" id="GO:0016491">
    <property type="term" value="F:oxidoreductase activity"/>
    <property type="evidence" value="ECO:0007669"/>
    <property type="project" value="UniProtKB-KW"/>
</dbReference>
<dbReference type="SUPFAM" id="SSF51735">
    <property type="entry name" value="NAD(P)-binding Rossmann-fold domains"/>
    <property type="match status" value="1"/>
</dbReference>
<sequence length="341" mass="36495">MHGLVFDDIGSMVWKEVAAPGLDEFHNILVKISAVGICGSDIHGYLGLTGRRIPPMIMGHEMAGIVEAAGPGTSLKKGQPVVILPFVNCGKCEFCKKGKTNFCTDPVEYYGILKDNGGMAEYLAVPEHQLVPIPDTTNLVHASLAEPLAVAYGGARKITDPEDSPLLLFGAGAIGLLSLQVLRALGNRSVYVCDANERRLEKAKTLGAKECFVPGNALPETVRDIIENGGFPRVLDAVGVPATYENGVQWAAIGAKIVWVGNACKTVTLEIPDIVMKELTIAGSFIYTRQEIADAIALINSGSIDCGILVELTEKMENGPEVFRRLAIEKEDRIKAVLVNG</sequence>
<gene>
    <name evidence="4" type="ORF">JFL75_01630</name>
</gene>
<dbReference type="InterPro" id="IPR050129">
    <property type="entry name" value="Zn_alcohol_dh"/>
</dbReference>
<dbReference type="Gene3D" id="3.40.50.720">
    <property type="entry name" value="NAD(P)-binding Rossmann-like Domain"/>
    <property type="match status" value="1"/>
</dbReference>
<name>A0A7T7XNM4_9SPIR</name>
<feature type="domain" description="Alcohol dehydrogenase-like C-terminal" evidence="2">
    <location>
        <begin position="173"/>
        <end position="300"/>
    </location>
</feature>
<keyword evidence="5" id="KW-1185">Reference proteome</keyword>
<dbReference type="Pfam" id="PF00107">
    <property type="entry name" value="ADH_zinc_N"/>
    <property type="match status" value="1"/>
</dbReference>
<feature type="domain" description="Alcohol dehydrogenase-like N-terminal" evidence="3">
    <location>
        <begin position="27"/>
        <end position="135"/>
    </location>
</feature>
<dbReference type="RefSeq" id="WP_215626949.1">
    <property type="nucleotide sequence ID" value="NZ_CP067089.2"/>
</dbReference>
<dbReference type="InterPro" id="IPR036291">
    <property type="entry name" value="NAD(P)-bd_dom_sf"/>
</dbReference>
<accession>A0A7T7XNM4</accession>
<proteinExistence type="predicted"/>
<evidence type="ECO:0000256" key="1">
    <source>
        <dbReference type="ARBA" id="ARBA00023002"/>
    </source>
</evidence>
<evidence type="ECO:0000313" key="4">
    <source>
        <dbReference type="EMBL" id="QQO09646.1"/>
    </source>
</evidence>
<dbReference type="EMBL" id="CP067089">
    <property type="protein sequence ID" value="QQO09646.1"/>
    <property type="molecule type" value="Genomic_DNA"/>
</dbReference>